<reference evidence="1" key="1">
    <citation type="journal article" date="2020" name="Nature">
        <title>Giant virus diversity and host interactions through global metagenomics.</title>
        <authorList>
            <person name="Schulz F."/>
            <person name="Roux S."/>
            <person name="Paez-Espino D."/>
            <person name="Jungbluth S."/>
            <person name="Walsh D.A."/>
            <person name="Denef V.J."/>
            <person name="McMahon K.D."/>
            <person name="Konstantinidis K.T."/>
            <person name="Eloe-Fadrosh E.A."/>
            <person name="Kyrpides N.C."/>
            <person name="Woyke T."/>
        </authorList>
    </citation>
    <scope>NUCLEOTIDE SEQUENCE</scope>
    <source>
        <strain evidence="1">GVMAG-S-1014582-52</strain>
    </source>
</reference>
<accession>A0A6C0LSY5</accession>
<proteinExistence type="predicted"/>
<protein>
    <submittedName>
        <fullName evidence="1">Uncharacterized protein</fullName>
    </submittedName>
</protein>
<organism evidence="1">
    <name type="scientific">viral metagenome</name>
    <dbReference type="NCBI Taxonomy" id="1070528"/>
    <lineage>
        <taxon>unclassified sequences</taxon>
        <taxon>metagenomes</taxon>
        <taxon>organismal metagenomes</taxon>
    </lineage>
</organism>
<dbReference type="EMBL" id="MN740556">
    <property type="protein sequence ID" value="QHU33118.1"/>
    <property type="molecule type" value="Genomic_DNA"/>
</dbReference>
<sequence length="30" mass="3531">MLFYTNKKTTEKLVETINSIDEKISLNKND</sequence>
<evidence type="ECO:0000313" key="1">
    <source>
        <dbReference type="EMBL" id="QHU33118.1"/>
    </source>
</evidence>
<dbReference type="AlphaFoldDB" id="A0A6C0LSY5"/>
<name>A0A6C0LSY5_9ZZZZ</name>